<name>A0ABT2W9V3_9FLAO</name>
<evidence type="ECO:0000313" key="3">
    <source>
        <dbReference type="Proteomes" id="UP001208649"/>
    </source>
</evidence>
<dbReference type="EMBL" id="JAOTEM010000003">
    <property type="protein sequence ID" value="MCU7618199.1"/>
    <property type="molecule type" value="Genomic_DNA"/>
</dbReference>
<accession>A0ABT2W9V3</accession>
<evidence type="ECO:0000313" key="2">
    <source>
        <dbReference type="EMBL" id="MCU7618199.1"/>
    </source>
</evidence>
<keyword evidence="1" id="KW-0812">Transmembrane</keyword>
<keyword evidence="1" id="KW-0472">Membrane</keyword>
<protein>
    <submittedName>
        <fullName evidence="2">Uncharacterized protein</fullName>
    </submittedName>
</protein>
<gene>
    <name evidence="2" type="ORF">NZ698_13400</name>
</gene>
<comment type="caution">
    <text evidence="2">The sequence shown here is derived from an EMBL/GenBank/DDBJ whole genome shotgun (WGS) entry which is preliminary data.</text>
</comment>
<sequence>MMSIFILIGAYHYYAGLAERFGKTKWHLGLLAIGIYLGFQIAFMICYRMYEVITNPDSIYSNNYSGFSLINMIGWLFAIGGVYAVYHLLEKKFKKESLKKPLWEIEEIGNKKNS</sequence>
<feature type="transmembrane region" description="Helical" evidence="1">
    <location>
        <begin position="28"/>
        <end position="50"/>
    </location>
</feature>
<keyword evidence="1" id="KW-1133">Transmembrane helix</keyword>
<evidence type="ECO:0000256" key="1">
    <source>
        <dbReference type="SAM" id="Phobius"/>
    </source>
</evidence>
<keyword evidence="3" id="KW-1185">Reference proteome</keyword>
<proteinExistence type="predicted"/>
<feature type="transmembrane region" description="Helical" evidence="1">
    <location>
        <begin position="70"/>
        <end position="89"/>
    </location>
</feature>
<reference evidence="3" key="1">
    <citation type="submission" date="2023-07" db="EMBL/GenBank/DDBJ databases">
        <title>Chryseobacterium sp. strain PBS4-4 Genome sequencing and assembly.</title>
        <authorList>
            <person name="Jung Y."/>
        </authorList>
    </citation>
    <scope>NUCLEOTIDE SEQUENCE [LARGE SCALE GENOMIC DNA]</scope>
    <source>
        <strain evidence="3">PBS4-4</strain>
    </source>
</reference>
<organism evidence="2 3">
    <name type="scientific">Chryseobacterium edaphi</name>
    <dbReference type="NCBI Taxonomy" id="2976532"/>
    <lineage>
        <taxon>Bacteria</taxon>
        <taxon>Pseudomonadati</taxon>
        <taxon>Bacteroidota</taxon>
        <taxon>Flavobacteriia</taxon>
        <taxon>Flavobacteriales</taxon>
        <taxon>Weeksellaceae</taxon>
        <taxon>Chryseobacterium group</taxon>
        <taxon>Chryseobacterium</taxon>
    </lineage>
</organism>
<dbReference type="RefSeq" id="WP_263003684.1">
    <property type="nucleotide sequence ID" value="NZ_JAOTEM010000003.1"/>
</dbReference>
<dbReference type="Proteomes" id="UP001208649">
    <property type="component" value="Unassembled WGS sequence"/>
</dbReference>